<name>A0A450XZT1_9GAMM</name>
<organism evidence="2">
    <name type="scientific">Candidatus Kentrum sp. MB</name>
    <dbReference type="NCBI Taxonomy" id="2138164"/>
    <lineage>
        <taxon>Bacteria</taxon>
        <taxon>Pseudomonadati</taxon>
        <taxon>Pseudomonadota</taxon>
        <taxon>Gammaproteobacteria</taxon>
        <taxon>Candidatus Kentrum</taxon>
    </lineage>
</organism>
<dbReference type="EMBL" id="CAADFQ010000085">
    <property type="protein sequence ID" value="VFK34798.1"/>
    <property type="molecule type" value="Genomic_DNA"/>
</dbReference>
<accession>A0A450XZT1</accession>
<proteinExistence type="predicted"/>
<reference evidence="2" key="1">
    <citation type="submission" date="2019-02" db="EMBL/GenBank/DDBJ databases">
        <authorList>
            <person name="Gruber-Vodicka R. H."/>
            <person name="Seah K. B. B."/>
        </authorList>
    </citation>
    <scope>NUCLEOTIDE SEQUENCE</scope>
    <source>
        <strain evidence="1">BECK_BZ197</strain>
        <strain evidence="3">BECK_BZ198</strain>
        <strain evidence="2">BECK_BZ199</strain>
    </source>
</reference>
<dbReference type="EMBL" id="CAADFO010000009">
    <property type="protein sequence ID" value="VFK24760.1"/>
    <property type="molecule type" value="Genomic_DNA"/>
</dbReference>
<evidence type="ECO:0000313" key="2">
    <source>
        <dbReference type="EMBL" id="VFK34798.1"/>
    </source>
</evidence>
<gene>
    <name evidence="1" type="ORF">BECKMB1821G_GA0114241_100966</name>
    <name evidence="3" type="ORF">BECKMB1821H_GA0114242_100216</name>
    <name evidence="2" type="ORF">BECKMB1821I_GA0114274_10852</name>
</gene>
<evidence type="ECO:0000313" key="1">
    <source>
        <dbReference type="EMBL" id="VFK24760.1"/>
    </source>
</evidence>
<protein>
    <submittedName>
        <fullName evidence="2">Uncharacterized protein</fullName>
    </submittedName>
</protein>
<sequence>MVFAGLRDKRVVISLLSTRYRRKLLHCSSQFCPGISRSMDSVTGICNKNSIPHYYALSEEAFRGTGKRPRVTSAISHFPGKS</sequence>
<evidence type="ECO:0000313" key="3">
    <source>
        <dbReference type="EMBL" id="VFK74197.1"/>
    </source>
</evidence>
<dbReference type="EMBL" id="CAADGH010000002">
    <property type="protein sequence ID" value="VFK74197.1"/>
    <property type="molecule type" value="Genomic_DNA"/>
</dbReference>
<dbReference type="AlphaFoldDB" id="A0A450XZT1"/>